<evidence type="ECO:0000313" key="1">
    <source>
        <dbReference type="EMBL" id="KKK82133.1"/>
    </source>
</evidence>
<protein>
    <recommendedName>
        <fullName evidence="2">Methyltransferase domain-containing protein</fullName>
    </recommendedName>
</protein>
<accession>A0A0F8YL40</accession>
<gene>
    <name evidence="1" type="ORF">LCGC14_2806410</name>
</gene>
<proteinExistence type="predicted"/>
<dbReference type="EMBL" id="LAZR01052807">
    <property type="protein sequence ID" value="KKK82133.1"/>
    <property type="molecule type" value="Genomic_DNA"/>
</dbReference>
<name>A0A0F8YL40_9ZZZZ</name>
<dbReference type="Pfam" id="PF07091">
    <property type="entry name" value="FmrO"/>
    <property type="match status" value="1"/>
</dbReference>
<reference evidence="1" key="1">
    <citation type="journal article" date="2015" name="Nature">
        <title>Complex archaea that bridge the gap between prokaryotes and eukaryotes.</title>
        <authorList>
            <person name="Spang A."/>
            <person name="Saw J.H."/>
            <person name="Jorgensen S.L."/>
            <person name="Zaremba-Niedzwiedzka K."/>
            <person name="Martijn J."/>
            <person name="Lind A.E."/>
            <person name="van Eijk R."/>
            <person name="Schleper C."/>
            <person name="Guy L."/>
            <person name="Ettema T.J."/>
        </authorList>
    </citation>
    <scope>NUCLEOTIDE SEQUENCE</scope>
</reference>
<feature type="non-terminal residue" evidence="1">
    <location>
        <position position="1"/>
    </location>
</feature>
<dbReference type="InterPro" id="IPR025981">
    <property type="entry name" value="rRNA_MeTrfase"/>
</dbReference>
<comment type="caution">
    <text evidence="1">The sequence shown here is derived from an EMBL/GenBank/DDBJ whole genome shotgun (WGS) entry which is preliminary data.</text>
</comment>
<dbReference type="Gene3D" id="3.40.50.150">
    <property type="entry name" value="Vaccinia Virus protein VP39"/>
    <property type="match status" value="1"/>
</dbReference>
<sequence length="205" mass="24147">IYGAFASRKLLKLKDKPKEWVLRKHLSTQERLSHYEEIYSRVLKGLKEISVIDLGAGVNGFSYAYFKNLGFDVEYLGIEAIGQLVDLMNSYFKKEKIKGKALHVSLFDLDRIKNLIKETKKPRIVFLFKTLDSLELLQRNYSKKLILEIAPFTERIVVSFATESMAKRKKFKIKRTWIIYFIEKNFRVLDDFESKGERYIVFGKK</sequence>
<dbReference type="InterPro" id="IPR029063">
    <property type="entry name" value="SAM-dependent_MTases_sf"/>
</dbReference>
<evidence type="ECO:0008006" key="2">
    <source>
        <dbReference type="Google" id="ProtNLM"/>
    </source>
</evidence>
<dbReference type="SUPFAM" id="SSF53335">
    <property type="entry name" value="S-adenosyl-L-methionine-dependent methyltransferases"/>
    <property type="match status" value="1"/>
</dbReference>
<organism evidence="1">
    <name type="scientific">marine sediment metagenome</name>
    <dbReference type="NCBI Taxonomy" id="412755"/>
    <lineage>
        <taxon>unclassified sequences</taxon>
        <taxon>metagenomes</taxon>
        <taxon>ecological metagenomes</taxon>
    </lineage>
</organism>
<dbReference type="AlphaFoldDB" id="A0A0F8YL40"/>